<dbReference type="AlphaFoldDB" id="A0A4R3J483"/>
<feature type="short sequence motif" description="DGA/G" evidence="4">
    <location>
        <begin position="160"/>
        <end position="162"/>
    </location>
</feature>
<evidence type="ECO:0000256" key="4">
    <source>
        <dbReference type="PROSITE-ProRule" id="PRU01161"/>
    </source>
</evidence>
<evidence type="ECO:0000313" key="9">
    <source>
        <dbReference type="Proteomes" id="UP000702954"/>
    </source>
</evidence>
<dbReference type="PANTHER" id="PTHR14226:SF25">
    <property type="entry name" value="PHOSPHOESTERASE"/>
    <property type="match status" value="1"/>
</dbReference>
<dbReference type="Pfam" id="PF01734">
    <property type="entry name" value="Patatin"/>
    <property type="match status" value="1"/>
</dbReference>
<dbReference type="GO" id="GO:0016042">
    <property type="term" value="P:lipid catabolic process"/>
    <property type="evidence" value="ECO:0007669"/>
    <property type="project" value="UniProtKB-UniRule"/>
</dbReference>
<dbReference type="Proteomes" id="UP000294613">
    <property type="component" value="Unassembled WGS sequence"/>
</dbReference>
<organism evidence="7 8">
    <name type="scientific">Faecalimonas umbilicata</name>
    <dbReference type="NCBI Taxonomy" id="1912855"/>
    <lineage>
        <taxon>Bacteria</taxon>
        <taxon>Bacillati</taxon>
        <taxon>Bacillota</taxon>
        <taxon>Clostridia</taxon>
        <taxon>Lachnospirales</taxon>
        <taxon>Lachnospiraceae</taxon>
        <taxon>Faecalimonas</taxon>
    </lineage>
</organism>
<proteinExistence type="predicted"/>
<evidence type="ECO:0000259" key="5">
    <source>
        <dbReference type="PROSITE" id="PS51635"/>
    </source>
</evidence>
<dbReference type="GO" id="GO:0016787">
    <property type="term" value="F:hydrolase activity"/>
    <property type="evidence" value="ECO:0007669"/>
    <property type="project" value="UniProtKB-UniRule"/>
</dbReference>
<comment type="caution">
    <text evidence="4">Lacks conserved residue(s) required for the propagation of feature annotation.</text>
</comment>
<reference evidence="7 8" key="2">
    <citation type="submission" date="2019-03" db="EMBL/GenBank/DDBJ databases">
        <title>Genomic Encyclopedia of Type Strains, Phase IV (KMG-IV): sequencing the most valuable type-strain genomes for metagenomic binning, comparative biology and taxonomic classification.</title>
        <authorList>
            <person name="Goeker M."/>
        </authorList>
    </citation>
    <scope>NUCLEOTIDE SEQUENCE [LARGE SCALE GENOMIC DNA]</scope>
    <source>
        <strain evidence="7 8">DSM 103426</strain>
    </source>
</reference>
<sequence>MEKATLVLEGGATRGVFTSGALDFLMEQKLYMSHVIGVSAGACNGVDYVSKQIGRTKNCMIHTEKEYDYINLRKFVRERSLIDMDMIFEKFPNEVYPFDFDTYFQSGIVCEMVTTNCVTGKAEYMTEKSDPKRLMKICRASSSLPLFSPIVNIDGTPYLDGGLADSVPIERALEIGNEKIVVILTRNPGYRKKMPSKGVMKIYRSSYKTYPNLLRTIARRSIVYNRTMEKIEKLEEEGKIFVLRPQMKTVSRLERNADTLTDFYNHGYNYMKKQYHNLLEYLQKEE</sequence>
<keyword evidence="9" id="KW-1185">Reference proteome</keyword>
<dbReference type="InterPro" id="IPR016035">
    <property type="entry name" value="Acyl_Trfase/lysoPLipase"/>
</dbReference>
<keyword evidence="3 4" id="KW-0443">Lipid metabolism</keyword>
<dbReference type="RefSeq" id="WP_016438489.1">
    <property type="nucleotide sequence ID" value="NZ_BHEO01000008.1"/>
</dbReference>
<feature type="domain" description="PNPLA" evidence="5">
    <location>
        <begin position="6"/>
        <end position="173"/>
    </location>
</feature>
<dbReference type="InterPro" id="IPR045943">
    <property type="entry name" value="DUF6363"/>
</dbReference>
<dbReference type="InterPro" id="IPR037483">
    <property type="entry name" value="YjjU-like"/>
</dbReference>
<evidence type="ECO:0000256" key="2">
    <source>
        <dbReference type="ARBA" id="ARBA00022963"/>
    </source>
</evidence>
<keyword evidence="1 4" id="KW-0378">Hydrolase</keyword>
<feature type="active site" description="Nucleophile" evidence="4">
    <location>
        <position position="39"/>
    </location>
</feature>
<dbReference type="InterPro" id="IPR002641">
    <property type="entry name" value="PNPLA_dom"/>
</dbReference>
<dbReference type="EMBL" id="SLZV01000047">
    <property type="protein sequence ID" value="TCS59974.1"/>
    <property type="molecule type" value="Genomic_DNA"/>
</dbReference>
<accession>A0A4R3J483</accession>
<evidence type="ECO:0000313" key="8">
    <source>
        <dbReference type="Proteomes" id="UP000294613"/>
    </source>
</evidence>
<evidence type="ECO:0000313" key="7">
    <source>
        <dbReference type="EMBL" id="TCS59974.1"/>
    </source>
</evidence>
<dbReference type="SUPFAM" id="SSF52151">
    <property type="entry name" value="FabD/lysophospholipase-like"/>
    <property type="match status" value="1"/>
</dbReference>
<dbReference type="EMBL" id="BHEO01000008">
    <property type="protein sequence ID" value="GBU06461.1"/>
    <property type="molecule type" value="Genomic_DNA"/>
</dbReference>
<keyword evidence="2 4" id="KW-0442">Lipid degradation</keyword>
<dbReference type="PROSITE" id="PS51635">
    <property type="entry name" value="PNPLA"/>
    <property type="match status" value="1"/>
</dbReference>
<evidence type="ECO:0000256" key="3">
    <source>
        <dbReference type="ARBA" id="ARBA00023098"/>
    </source>
</evidence>
<feature type="active site" description="Proton acceptor" evidence="4">
    <location>
        <position position="160"/>
    </location>
</feature>
<dbReference type="Proteomes" id="UP000702954">
    <property type="component" value="Unassembled WGS sequence"/>
</dbReference>
<comment type="caution">
    <text evidence="7">The sequence shown here is derived from an EMBL/GenBank/DDBJ whole genome shotgun (WGS) entry which is preliminary data.</text>
</comment>
<dbReference type="Pfam" id="PF19890">
    <property type="entry name" value="DUF6363"/>
    <property type="match status" value="1"/>
</dbReference>
<evidence type="ECO:0000256" key="1">
    <source>
        <dbReference type="ARBA" id="ARBA00022801"/>
    </source>
</evidence>
<dbReference type="Gene3D" id="3.40.1090.10">
    <property type="entry name" value="Cytosolic phospholipase A2 catalytic domain"/>
    <property type="match status" value="2"/>
</dbReference>
<evidence type="ECO:0000313" key="6">
    <source>
        <dbReference type="EMBL" id="GBU06461.1"/>
    </source>
</evidence>
<dbReference type="PANTHER" id="PTHR14226">
    <property type="entry name" value="NEUROPATHY TARGET ESTERASE/SWISS CHEESE D.MELANOGASTER"/>
    <property type="match status" value="1"/>
</dbReference>
<feature type="short sequence motif" description="GXSXG" evidence="4">
    <location>
        <begin position="37"/>
        <end position="41"/>
    </location>
</feature>
<reference evidence="6 9" key="1">
    <citation type="journal article" date="2018" name="Int. J. Syst. Evol. Microbiol.">
        <title>Draft Genome Sequence of Faecalimonas umbilicata JCM 30896T, an Acetate-Producing Bacterium Isolated from Human Feces.</title>
        <authorList>
            <person name="Sakamoto M."/>
            <person name="Ikeyama N."/>
            <person name="Yuki M."/>
            <person name="Ohkuma M."/>
        </authorList>
    </citation>
    <scope>NUCLEOTIDE SEQUENCE [LARGE SCALE GENOMIC DNA]</scope>
    <source>
        <strain evidence="6 9">EGH7</strain>
    </source>
</reference>
<name>A0A4R3J483_9FIRM</name>
<dbReference type="InterPro" id="IPR050301">
    <property type="entry name" value="NTE"/>
</dbReference>
<dbReference type="CDD" id="cd07208">
    <property type="entry name" value="Pat_hypo_Ecoli_yjju_like"/>
    <property type="match status" value="1"/>
</dbReference>
<protein>
    <submittedName>
        <fullName evidence="6">Patatin family protein</fullName>
    </submittedName>
    <submittedName>
        <fullName evidence="7">Putative patatin/cPLA2 family phospholipase</fullName>
    </submittedName>
</protein>
<gene>
    <name evidence="7" type="ORF">EDD74_1472</name>
    <name evidence="6" type="ORF">FAEUMB_30020</name>
</gene>